<proteinExistence type="predicted"/>
<comment type="caution">
    <text evidence="3">The sequence shown here is derived from an EMBL/GenBank/DDBJ whole genome shotgun (WGS) entry which is preliminary data.</text>
</comment>
<evidence type="ECO:0000313" key="3">
    <source>
        <dbReference type="EMBL" id="CAK7226418.1"/>
    </source>
</evidence>
<dbReference type="PANTHER" id="PTHR47784">
    <property type="entry name" value="STEROL UPTAKE CONTROL PROTEIN 2"/>
    <property type="match status" value="1"/>
</dbReference>
<protein>
    <recommendedName>
        <fullName evidence="2">Zn(2)-C6 fungal-type domain-containing protein</fullName>
    </recommendedName>
</protein>
<name>A0ABP0C3E8_9PEZI</name>
<dbReference type="Gene3D" id="4.10.240.10">
    <property type="entry name" value="Zn(2)-C6 fungal-type DNA-binding domain"/>
    <property type="match status" value="1"/>
</dbReference>
<organism evidence="3 4">
    <name type="scientific">Sporothrix curviconia</name>
    <dbReference type="NCBI Taxonomy" id="1260050"/>
    <lineage>
        <taxon>Eukaryota</taxon>
        <taxon>Fungi</taxon>
        <taxon>Dikarya</taxon>
        <taxon>Ascomycota</taxon>
        <taxon>Pezizomycotina</taxon>
        <taxon>Sordariomycetes</taxon>
        <taxon>Sordariomycetidae</taxon>
        <taxon>Ophiostomatales</taxon>
        <taxon>Ophiostomataceae</taxon>
        <taxon>Sporothrix</taxon>
    </lineage>
</organism>
<reference evidence="3 4" key="1">
    <citation type="submission" date="2024-01" db="EMBL/GenBank/DDBJ databases">
        <authorList>
            <person name="Allen C."/>
            <person name="Tagirdzhanova G."/>
        </authorList>
    </citation>
    <scope>NUCLEOTIDE SEQUENCE [LARGE SCALE GENOMIC DNA]</scope>
</reference>
<keyword evidence="4" id="KW-1185">Reference proteome</keyword>
<dbReference type="SUPFAM" id="SSF57701">
    <property type="entry name" value="Zn2/Cys6 DNA-binding domain"/>
    <property type="match status" value="1"/>
</dbReference>
<dbReference type="EMBL" id="CAWUHB010000036">
    <property type="protein sequence ID" value="CAK7226418.1"/>
    <property type="molecule type" value="Genomic_DNA"/>
</dbReference>
<accession>A0ABP0C3E8</accession>
<dbReference type="SMART" id="SM00066">
    <property type="entry name" value="GAL4"/>
    <property type="match status" value="1"/>
</dbReference>
<dbReference type="PROSITE" id="PS50048">
    <property type="entry name" value="ZN2_CY6_FUNGAL_2"/>
    <property type="match status" value="1"/>
</dbReference>
<dbReference type="CDD" id="cd00067">
    <property type="entry name" value="GAL4"/>
    <property type="match status" value="1"/>
</dbReference>
<dbReference type="Proteomes" id="UP001642405">
    <property type="component" value="Unassembled WGS sequence"/>
</dbReference>
<sequence>MAPPFEDMTNTFVFSAAPSTNRAVLAEVPKGLHNPSRQRQSHRKSRAGCDNCKRRRVKCNEEVPCAGCRRRREVCERPGHRLQPAVPKPMDTVAPPTATSLTAPTRNTGDSVVNLLHLKLLHHFQVHTCQTLVFSADVWATALQLSFQFEFLSNAVLCVAARHLAFLHMDSADASSVSRGAGPDAASYAATAATHLCRALAGFRRELMTKDFSTATDLDAFIITSTLLQFELWSSTDFLPSGRRGLDLERDRLFTFSASLKLVFLKSVPEALRQQPDSVFMPHDLDAFFLLYHFYRTIRQLLPQESCWWAHGRTAVMEGALYDWLQTA</sequence>
<dbReference type="PANTHER" id="PTHR47784:SF5">
    <property type="entry name" value="STEROL UPTAKE CONTROL PROTEIN 2"/>
    <property type="match status" value="1"/>
</dbReference>
<dbReference type="Pfam" id="PF00172">
    <property type="entry name" value="Zn_clus"/>
    <property type="match status" value="1"/>
</dbReference>
<gene>
    <name evidence="3" type="ORF">SCUCBS95973_006193</name>
</gene>
<dbReference type="InterPro" id="IPR053157">
    <property type="entry name" value="Sterol_Uptake_Regulator"/>
</dbReference>
<evidence type="ECO:0000313" key="4">
    <source>
        <dbReference type="Proteomes" id="UP001642405"/>
    </source>
</evidence>
<evidence type="ECO:0000259" key="2">
    <source>
        <dbReference type="PROSITE" id="PS50048"/>
    </source>
</evidence>
<keyword evidence="1" id="KW-0539">Nucleus</keyword>
<dbReference type="InterPro" id="IPR036864">
    <property type="entry name" value="Zn2-C6_fun-type_DNA-bd_sf"/>
</dbReference>
<evidence type="ECO:0000256" key="1">
    <source>
        <dbReference type="ARBA" id="ARBA00023242"/>
    </source>
</evidence>
<dbReference type="PROSITE" id="PS00463">
    <property type="entry name" value="ZN2_CY6_FUNGAL_1"/>
    <property type="match status" value="1"/>
</dbReference>
<dbReference type="InterPro" id="IPR001138">
    <property type="entry name" value="Zn2Cys6_DnaBD"/>
</dbReference>
<feature type="domain" description="Zn(2)-C6 fungal-type" evidence="2">
    <location>
        <begin position="48"/>
        <end position="75"/>
    </location>
</feature>